<evidence type="ECO:0008006" key="5">
    <source>
        <dbReference type="Google" id="ProtNLM"/>
    </source>
</evidence>
<accession>W1PJV8</accession>
<evidence type="ECO:0000256" key="2">
    <source>
        <dbReference type="SAM" id="Phobius"/>
    </source>
</evidence>
<proteinExistence type="predicted"/>
<feature type="transmembrane region" description="Helical" evidence="2">
    <location>
        <begin position="33"/>
        <end position="51"/>
    </location>
</feature>
<name>W1PJV8_AMBTC</name>
<reference evidence="4" key="1">
    <citation type="journal article" date="2013" name="Science">
        <title>The Amborella genome and the evolution of flowering plants.</title>
        <authorList>
            <consortium name="Amborella Genome Project"/>
        </authorList>
    </citation>
    <scope>NUCLEOTIDE SEQUENCE [LARGE SCALE GENOMIC DNA]</scope>
</reference>
<keyword evidence="4" id="KW-1185">Reference proteome</keyword>
<dbReference type="HOGENOM" id="CLU_029819_2_0_1"/>
<dbReference type="OMA" id="EQPVGPW"/>
<sequence length="544" mass="61756">MGSEKDLWFFRCKSGVYPVENCRELWWKGFKRTVGFVLLISFCSVFYLAFFNQSCLKNPSQCSPRLLPSYIGRKTIILNFSGELSSHNSGAPNPSPSPYPDPPVPYPNPNPNPDPPVLSPGIVTEKNIKTNFSHLLFGIGGSAKTWQKRQGYTELWWEPGKTRGFVWLDEKPEENEIWPKTLPKFKISGDTSKFPYTNAWGSRSAIRIARIVLESFALGLDGIRWFVMGDDDTVFFTENLAEVLGKYNHEEMYYIGGNSESVEQDIIHSYGMAFGGGGFAISYPLAAALVTILDRCIERYNFFYGSDERIRACMSEMGVPLTREPGFHQVDIRGEPYGLLAAHPVAPLVSLHHLDYVSSIFPGQTQLASLQTLIQASKTDPGRILQQTLCYEPELKWSVSVSWGYTVQIYPSIVLPNILEKPFQTFKTWRTYQSEPFTFNTRPIDADPCNKPAVFFLKEVGRNGSRRLSTTYKRYSSDPSKICKESGYPSFELQMVRVSSEKMEPGDWQKAARRQCCDVVVSKDQRSTDIRIRKCSLLESIYPF</sequence>
<dbReference type="FunFam" id="3.90.550.50:FF:000006">
    <property type="entry name" value="Fringe-related protein-like"/>
    <property type="match status" value="1"/>
</dbReference>
<evidence type="ECO:0000313" key="3">
    <source>
        <dbReference type="EMBL" id="ERN08019.1"/>
    </source>
</evidence>
<dbReference type="Pfam" id="PF04646">
    <property type="entry name" value="DUF604"/>
    <property type="match status" value="1"/>
</dbReference>
<organism evidence="3 4">
    <name type="scientific">Amborella trichopoda</name>
    <dbReference type="NCBI Taxonomy" id="13333"/>
    <lineage>
        <taxon>Eukaryota</taxon>
        <taxon>Viridiplantae</taxon>
        <taxon>Streptophyta</taxon>
        <taxon>Embryophyta</taxon>
        <taxon>Tracheophyta</taxon>
        <taxon>Spermatophyta</taxon>
        <taxon>Magnoliopsida</taxon>
        <taxon>Amborellales</taxon>
        <taxon>Amborellaceae</taxon>
        <taxon>Amborella</taxon>
    </lineage>
</organism>
<gene>
    <name evidence="3" type="ORF">AMTR_s00012p00258400</name>
</gene>
<keyword evidence="2" id="KW-0472">Membrane</keyword>
<dbReference type="InterPro" id="IPR006740">
    <property type="entry name" value="DUF604"/>
</dbReference>
<dbReference type="EMBL" id="KI393609">
    <property type="protein sequence ID" value="ERN08019.1"/>
    <property type="molecule type" value="Genomic_DNA"/>
</dbReference>
<dbReference type="eggNOG" id="KOG2246">
    <property type="taxonomic scope" value="Eukaryota"/>
</dbReference>
<dbReference type="AlphaFoldDB" id="W1PJV8"/>
<feature type="compositionally biased region" description="Pro residues" evidence="1">
    <location>
        <begin position="93"/>
        <end position="117"/>
    </location>
</feature>
<keyword evidence="2" id="KW-1133">Transmembrane helix</keyword>
<feature type="region of interest" description="Disordered" evidence="1">
    <location>
        <begin position="87"/>
        <end position="117"/>
    </location>
</feature>
<dbReference type="PANTHER" id="PTHR10811">
    <property type="entry name" value="FRINGE-RELATED"/>
    <property type="match status" value="1"/>
</dbReference>
<keyword evidence="2" id="KW-0812">Transmembrane</keyword>
<evidence type="ECO:0000313" key="4">
    <source>
        <dbReference type="Proteomes" id="UP000017836"/>
    </source>
</evidence>
<evidence type="ECO:0000256" key="1">
    <source>
        <dbReference type="SAM" id="MobiDB-lite"/>
    </source>
</evidence>
<dbReference type="Proteomes" id="UP000017836">
    <property type="component" value="Unassembled WGS sequence"/>
</dbReference>
<dbReference type="OrthoDB" id="421979at2759"/>
<dbReference type="Gene3D" id="3.90.550.50">
    <property type="match status" value="1"/>
</dbReference>
<protein>
    <recommendedName>
        <fullName evidence="5">Transferring glycosyl group transferase</fullName>
    </recommendedName>
</protein>
<dbReference type="Gramene" id="ERN08019">
    <property type="protein sequence ID" value="ERN08019"/>
    <property type="gene ID" value="AMTR_s00012p00258400"/>
</dbReference>
<dbReference type="STRING" id="13333.W1PJV8"/>
<dbReference type="GO" id="GO:0008375">
    <property type="term" value="F:acetylglucosaminyltransferase activity"/>
    <property type="evidence" value="ECO:0000318"/>
    <property type="project" value="GO_Central"/>
</dbReference>